<evidence type="ECO:0000313" key="2">
    <source>
        <dbReference type="Proteomes" id="UP000007151"/>
    </source>
</evidence>
<dbReference type="AlphaFoldDB" id="A0A212EY22"/>
<evidence type="ECO:0000313" key="1">
    <source>
        <dbReference type="EMBL" id="OWR46392.1"/>
    </source>
</evidence>
<dbReference type="InParanoid" id="A0A212EY22"/>
<dbReference type="Proteomes" id="UP000007151">
    <property type="component" value="Unassembled WGS sequence"/>
</dbReference>
<dbReference type="KEGG" id="dpl:KGM_205165"/>
<dbReference type="EMBL" id="AGBW02011630">
    <property type="protein sequence ID" value="OWR46392.1"/>
    <property type="molecule type" value="Genomic_DNA"/>
</dbReference>
<comment type="caution">
    <text evidence="1">The sequence shown here is derived from an EMBL/GenBank/DDBJ whole genome shotgun (WGS) entry which is preliminary data.</text>
</comment>
<sequence>MNSLMTKEESYAERRKLFKNIWETSMNVDEKEDILTKPKVIKTLRLDELDRIGGKKKKQKIKNLRNVCNKLLDFCDRQDADDLFYAQMATQNKEQPKIEVETSGKKKKVIKVKRKIKKAKSMFSHNNEMSLARATTSERKDDLIKFKTASRYTSPLKFKRLSEGVDSKTTKNRRTPRVTINNNISGDKNVRKKTVHKKRSKKIIPSIQLIPTGKLIDDLEI</sequence>
<organism evidence="1 2">
    <name type="scientific">Danaus plexippus plexippus</name>
    <dbReference type="NCBI Taxonomy" id="278856"/>
    <lineage>
        <taxon>Eukaryota</taxon>
        <taxon>Metazoa</taxon>
        <taxon>Ecdysozoa</taxon>
        <taxon>Arthropoda</taxon>
        <taxon>Hexapoda</taxon>
        <taxon>Insecta</taxon>
        <taxon>Pterygota</taxon>
        <taxon>Neoptera</taxon>
        <taxon>Endopterygota</taxon>
        <taxon>Lepidoptera</taxon>
        <taxon>Glossata</taxon>
        <taxon>Ditrysia</taxon>
        <taxon>Papilionoidea</taxon>
        <taxon>Nymphalidae</taxon>
        <taxon>Danainae</taxon>
        <taxon>Danaini</taxon>
        <taxon>Danaina</taxon>
        <taxon>Danaus</taxon>
        <taxon>Danaus</taxon>
    </lineage>
</organism>
<reference evidence="1 2" key="1">
    <citation type="journal article" date="2011" name="Cell">
        <title>The monarch butterfly genome yields insights into long-distance migration.</title>
        <authorList>
            <person name="Zhan S."/>
            <person name="Merlin C."/>
            <person name="Boore J.L."/>
            <person name="Reppert S.M."/>
        </authorList>
    </citation>
    <scope>NUCLEOTIDE SEQUENCE [LARGE SCALE GENOMIC DNA]</scope>
    <source>
        <strain evidence="1">F-2</strain>
    </source>
</reference>
<gene>
    <name evidence="1" type="ORF">KGM_205165</name>
</gene>
<accession>A0A212EY22</accession>
<keyword evidence="2" id="KW-1185">Reference proteome</keyword>
<protein>
    <submittedName>
        <fullName evidence="1">Uncharacterized protein</fullName>
    </submittedName>
</protein>
<proteinExistence type="predicted"/>
<name>A0A212EY22_DANPL</name>
<dbReference type="eggNOG" id="ENOG502T7GQ">
    <property type="taxonomic scope" value="Eukaryota"/>
</dbReference>